<reference evidence="2" key="1">
    <citation type="journal article" date="2019" name="Int. J. Syst. Evol. Microbiol.">
        <title>The Global Catalogue of Microorganisms (GCM) 10K type strain sequencing project: providing services to taxonomists for standard genome sequencing and annotation.</title>
        <authorList>
            <consortium name="The Broad Institute Genomics Platform"/>
            <consortium name="The Broad Institute Genome Sequencing Center for Infectious Disease"/>
            <person name="Wu L."/>
            <person name="Ma J."/>
        </authorList>
    </citation>
    <scope>NUCLEOTIDE SEQUENCE [LARGE SCALE GENOMIC DNA]</scope>
    <source>
        <strain evidence="2">PCU 280</strain>
    </source>
</reference>
<evidence type="ECO:0000313" key="1">
    <source>
        <dbReference type="EMBL" id="MFC6332688.1"/>
    </source>
</evidence>
<sequence>MKLTKDFNSVLEEIKKRANIHISTVTAESSRLQKKKSNEQESFECIQCKDEGQEVWRVCES</sequence>
<proteinExistence type="predicted"/>
<dbReference type="RefSeq" id="WP_379233391.1">
    <property type="nucleotide sequence ID" value="NZ_JBHSTE010000003.1"/>
</dbReference>
<protein>
    <submittedName>
        <fullName evidence="1">Uncharacterized protein</fullName>
    </submittedName>
</protein>
<keyword evidence="2" id="KW-1185">Reference proteome</keyword>
<accession>A0ABW1V3Y0</accession>
<evidence type="ECO:0000313" key="2">
    <source>
        <dbReference type="Proteomes" id="UP001596233"/>
    </source>
</evidence>
<organism evidence="1 2">
    <name type="scientific">Paenibacillus septentrionalis</name>
    <dbReference type="NCBI Taxonomy" id="429342"/>
    <lineage>
        <taxon>Bacteria</taxon>
        <taxon>Bacillati</taxon>
        <taxon>Bacillota</taxon>
        <taxon>Bacilli</taxon>
        <taxon>Bacillales</taxon>
        <taxon>Paenibacillaceae</taxon>
        <taxon>Paenibacillus</taxon>
    </lineage>
</organism>
<dbReference type="Proteomes" id="UP001596233">
    <property type="component" value="Unassembled WGS sequence"/>
</dbReference>
<comment type="caution">
    <text evidence="1">The sequence shown here is derived from an EMBL/GenBank/DDBJ whole genome shotgun (WGS) entry which is preliminary data.</text>
</comment>
<dbReference type="EMBL" id="JBHSTE010000003">
    <property type="protein sequence ID" value="MFC6332688.1"/>
    <property type="molecule type" value="Genomic_DNA"/>
</dbReference>
<gene>
    <name evidence="1" type="ORF">ACFP56_08640</name>
</gene>
<name>A0ABW1V3Y0_9BACL</name>